<gene>
    <name evidence="1" type="ORF">OEW28_13155</name>
</gene>
<evidence type="ECO:0000313" key="1">
    <source>
        <dbReference type="EMBL" id="MCV2869577.1"/>
    </source>
</evidence>
<dbReference type="EMBL" id="JAOWKY010000003">
    <property type="protein sequence ID" value="MCV2869577.1"/>
    <property type="molecule type" value="Genomic_DNA"/>
</dbReference>
<evidence type="ECO:0000313" key="2">
    <source>
        <dbReference type="Proteomes" id="UP001652542"/>
    </source>
</evidence>
<dbReference type="CDD" id="cd03522">
    <property type="entry name" value="MoeA_like"/>
    <property type="match status" value="1"/>
</dbReference>
<accession>A0ABT2ZEN4</accession>
<organism evidence="1 2">
    <name type="scientific">Albidovulum marisflavi</name>
    <dbReference type="NCBI Taxonomy" id="2984159"/>
    <lineage>
        <taxon>Bacteria</taxon>
        <taxon>Pseudomonadati</taxon>
        <taxon>Pseudomonadota</taxon>
        <taxon>Alphaproteobacteria</taxon>
        <taxon>Rhodobacterales</taxon>
        <taxon>Paracoccaceae</taxon>
        <taxon>Albidovulum</taxon>
    </lineage>
</organism>
<dbReference type="Proteomes" id="UP001652542">
    <property type="component" value="Unassembled WGS sequence"/>
</dbReference>
<keyword evidence="2" id="KW-1185">Reference proteome</keyword>
<dbReference type="SUPFAM" id="SSF53218">
    <property type="entry name" value="Molybdenum cofactor biosynthesis proteins"/>
    <property type="match status" value="1"/>
</dbReference>
<proteinExistence type="predicted"/>
<protein>
    <submittedName>
        <fullName evidence="1">Molybdopterin-binding protein</fullName>
    </submittedName>
</protein>
<name>A0ABT2ZEN4_9RHOB</name>
<dbReference type="RefSeq" id="WP_263735227.1">
    <property type="nucleotide sequence ID" value="NZ_JAOWKY010000003.1"/>
</dbReference>
<dbReference type="Gene3D" id="3.40.980.10">
    <property type="entry name" value="MoaB/Mog-like domain"/>
    <property type="match status" value="1"/>
</dbReference>
<comment type="caution">
    <text evidence="1">The sequence shown here is derived from an EMBL/GenBank/DDBJ whole genome shotgun (WGS) entry which is preliminary data.</text>
</comment>
<reference evidence="1 2" key="1">
    <citation type="submission" date="2022-10" db="EMBL/GenBank/DDBJ databases">
        <title>Defluviimonas sp. nov., isolated from ocean surface water.</title>
        <authorList>
            <person name="He W."/>
            <person name="Wang L."/>
            <person name="Zhang D.-F."/>
        </authorList>
    </citation>
    <scope>NUCLEOTIDE SEQUENCE [LARGE SCALE GENOMIC DNA]</scope>
    <source>
        <strain evidence="1 2">WL0002</strain>
    </source>
</reference>
<dbReference type="InterPro" id="IPR036425">
    <property type="entry name" value="MoaB/Mog-like_dom_sf"/>
</dbReference>
<sequence>MRFGPVAIAEAEGAVLAHSIQLDGRKLAKGTVLGADHVARLLLAGIERVTVARLDPGDVGEDRAAEALSLALVPDPKSAGLSLSRPHAGRVNLNATRPGIVEMETAAIQSLNRTDPAITLATLAPLTRVTPGMLVGTVKIISYAVPGPALEAACAAARAAIRVRPVTIGSVGLILTEVAGHDGKLARKAEAAVAARLDVLGIDLVEVRAVAHEEEAIAAALSDIAGGMTLILTEAATSDLYDTAPQALRRAGGEVSRFGMPVDPGNLLFHGRLGERPVIGLPGCARSPALNGADWVLERLACGLDLTPDDIAAMGVGGLLKEIPLRPQPREARR</sequence>